<comment type="caution">
    <text evidence="2">The sequence shown here is derived from an EMBL/GenBank/DDBJ whole genome shotgun (WGS) entry which is preliminary data.</text>
</comment>
<dbReference type="Proteomes" id="UP001261871">
    <property type="component" value="Unassembled WGS sequence"/>
</dbReference>
<keyword evidence="1" id="KW-0732">Signal</keyword>
<keyword evidence="3" id="KW-1185">Reference proteome</keyword>
<feature type="chain" id="PRO_5046432151" description="NVEALA protein" evidence="1">
    <location>
        <begin position="20"/>
        <end position="88"/>
    </location>
</feature>
<dbReference type="EMBL" id="JAVDTX010000005">
    <property type="protein sequence ID" value="MDR6845604.1"/>
    <property type="molecule type" value="Genomic_DNA"/>
</dbReference>
<dbReference type="InterPro" id="IPR045391">
    <property type="entry name" value="DUF6520"/>
</dbReference>
<accession>A0ABU1S3J1</accession>
<name>A0ABU1S3J1_9FLAO</name>
<evidence type="ECO:0000313" key="3">
    <source>
        <dbReference type="Proteomes" id="UP001261871"/>
    </source>
</evidence>
<evidence type="ECO:0000256" key="1">
    <source>
        <dbReference type="SAM" id="SignalP"/>
    </source>
</evidence>
<dbReference type="Pfam" id="PF20130">
    <property type="entry name" value="DUF6520"/>
    <property type="match status" value="1"/>
</dbReference>
<protein>
    <recommendedName>
        <fullName evidence="4">NVEALA protein</fullName>
    </recommendedName>
</protein>
<evidence type="ECO:0000313" key="2">
    <source>
        <dbReference type="EMBL" id="MDR6845604.1"/>
    </source>
</evidence>
<sequence>MKTTILRAFVLPIAAFALASAGAVSTNTSDVSKTDVLITAYIHNPPVDNCQEVKDVNCSPGTGPACLSGAFTLYGGSESSCNVQLQRN</sequence>
<proteinExistence type="predicted"/>
<dbReference type="RefSeq" id="WP_310007054.1">
    <property type="nucleotide sequence ID" value="NZ_JAVDTX010000005.1"/>
</dbReference>
<evidence type="ECO:0008006" key="4">
    <source>
        <dbReference type="Google" id="ProtNLM"/>
    </source>
</evidence>
<organism evidence="2 3">
    <name type="scientific">Flavobacterium granuli</name>
    <dbReference type="NCBI Taxonomy" id="280093"/>
    <lineage>
        <taxon>Bacteria</taxon>
        <taxon>Pseudomonadati</taxon>
        <taxon>Bacteroidota</taxon>
        <taxon>Flavobacteriia</taxon>
        <taxon>Flavobacteriales</taxon>
        <taxon>Flavobacteriaceae</taxon>
        <taxon>Flavobacterium</taxon>
    </lineage>
</organism>
<feature type="signal peptide" evidence="1">
    <location>
        <begin position="1"/>
        <end position="19"/>
    </location>
</feature>
<reference evidence="2 3" key="1">
    <citation type="submission" date="2023-07" db="EMBL/GenBank/DDBJ databases">
        <title>Sorghum-associated microbial communities from plants grown in Nebraska, USA.</title>
        <authorList>
            <person name="Schachtman D."/>
        </authorList>
    </citation>
    <scope>NUCLEOTIDE SEQUENCE [LARGE SCALE GENOMIC DNA]</scope>
    <source>
        <strain evidence="2 3">BE124</strain>
    </source>
</reference>
<gene>
    <name evidence="2" type="ORF">J2W95_002314</name>
</gene>